<evidence type="ECO:0000256" key="1">
    <source>
        <dbReference type="SAM" id="MobiDB-lite"/>
    </source>
</evidence>
<feature type="region of interest" description="Disordered" evidence="1">
    <location>
        <begin position="51"/>
        <end position="95"/>
    </location>
</feature>
<organism evidence="2 3">
    <name type="scientific">Trema orientale</name>
    <name type="common">Charcoal tree</name>
    <name type="synonym">Celtis orientalis</name>
    <dbReference type="NCBI Taxonomy" id="63057"/>
    <lineage>
        <taxon>Eukaryota</taxon>
        <taxon>Viridiplantae</taxon>
        <taxon>Streptophyta</taxon>
        <taxon>Embryophyta</taxon>
        <taxon>Tracheophyta</taxon>
        <taxon>Spermatophyta</taxon>
        <taxon>Magnoliopsida</taxon>
        <taxon>eudicotyledons</taxon>
        <taxon>Gunneridae</taxon>
        <taxon>Pentapetalae</taxon>
        <taxon>rosids</taxon>
        <taxon>fabids</taxon>
        <taxon>Rosales</taxon>
        <taxon>Cannabaceae</taxon>
        <taxon>Trema</taxon>
    </lineage>
</organism>
<proteinExistence type="predicted"/>
<evidence type="ECO:0000313" key="3">
    <source>
        <dbReference type="Proteomes" id="UP000237000"/>
    </source>
</evidence>
<evidence type="ECO:0000313" key="2">
    <source>
        <dbReference type="EMBL" id="PON81765.1"/>
    </source>
</evidence>
<dbReference type="EMBL" id="JXTC01000209">
    <property type="protein sequence ID" value="PON81765.1"/>
    <property type="molecule type" value="Genomic_DNA"/>
</dbReference>
<dbReference type="InParanoid" id="A0A2P5E8A0"/>
<dbReference type="Proteomes" id="UP000237000">
    <property type="component" value="Unassembled WGS sequence"/>
</dbReference>
<keyword evidence="3" id="KW-1185">Reference proteome</keyword>
<protein>
    <submittedName>
        <fullName evidence="2">Uncharacterized protein</fullName>
    </submittedName>
</protein>
<feature type="compositionally biased region" description="Polar residues" evidence="1">
    <location>
        <begin position="61"/>
        <end position="80"/>
    </location>
</feature>
<accession>A0A2P5E8A0</accession>
<comment type="caution">
    <text evidence="2">The sequence shown here is derived from an EMBL/GenBank/DDBJ whole genome shotgun (WGS) entry which is preliminary data.</text>
</comment>
<dbReference type="AlphaFoldDB" id="A0A2P5E8A0"/>
<gene>
    <name evidence="2" type="ORF">TorRG33x02_224810</name>
</gene>
<sequence>MKITEISLQKLLETSSVLVPKNPEKLTKRLQKPRSENPRFRQMVPKQLQVSETQRFEVENTNRNNPQTLSENSFSGSKNKAQIREEEEEEEEESRFGTAIETVIGDWYRKNEIGGERDKERESLILVGRNCRKWKVVKERKAL</sequence>
<name>A0A2P5E8A0_TREOI</name>
<reference evidence="3" key="1">
    <citation type="submission" date="2016-06" db="EMBL/GenBank/DDBJ databases">
        <title>Parallel loss of symbiosis genes in relatives of nitrogen-fixing non-legume Parasponia.</title>
        <authorList>
            <person name="Van Velzen R."/>
            <person name="Holmer R."/>
            <person name="Bu F."/>
            <person name="Rutten L."/>
            <person name="Van Zeijl A."/>
            <person name="Liu W."/>
            <person name="Santuari L."/>
            <person name="Cao Q."/>
            <person name="Sharma T."/>
            <person name="Shen D."/>
            <person name="Roswanjaya Y."/>
            <person name="Wardhani T."/>
            <person name="Kalhor M.S."/>
            <person name="Jansen J."/>
            <person name="Van den Hoogen J."/>
            <person name="Gungor B."/>
            <person name="Hartog M."/>
            <person name="Hontelez J."/>
            <person name="Verver J."/>
            <person name="Yang W.-C."/>
            <person name="Schijlen E."/>
            <person name="Repin R."/>
            <person name="Schilthuizen M."/>
            <person name="Schranz E."/>
            <person name="Heidstra R."/>
            <person name="Miyata K."/>
            <person name="Fedorova E."/>
            <person name="Kohlen W."/>
            <person name="Bisseling T."/>
            <person name="Smit S."/>
            <person name="Geurts R."/>
        </authorList>
    </citation>
    <scope>NUCLEOTIDE SEQUENCE [LARGE SCALE GENOMIC DNA]</scope>
    <source>
        <strain evidence="3">cv. RG33-2</strain>
    </source>
</reference>